<evidence type="ECO:0000313" key="3">
    <source>
        <dbReference type="Proteomes" id="UP000823913"/>
    </source>
</evidence>
<dbReference type="AlphaFoldDB" id="A0A9D1E6A3"/>
<organism evidence="2 3">
    <name type="scientific">Candidatus Coproplasma avicola</name>
    <dbReference type="NCBI Taxonomy" id="2840744"/>
    <lineage>
        <taxon>Bacteria</taxon>
        <taxon>Bacillati</taxon>
        <taxon>Bacillota</taxon>
        <taxon>Clostridia</taxon>
        <taxon>Eubacteriales</taxon>
        <taxon>Candidatus Coproplasma</taxon>
    </lineage>
</organism>
<evidence type="ECO:0000259" key="1">
    <source>
        <dbReference type="PROSITE" id="PS50943"/>
    </source>
</evidence>
<feature type="domain" description="HTH cro/C1-type" evidence="1">
    <location>
        <begin position="8"/>
        <end position="39"/>
    </location>
</feature>
<dbReference type="Gene3D" id="1.10.260.40">
    <property type="entry name" value="lambda repressor-like DNA-binding domains"/>
    <property type="match status" value="1"/>
</dbReference>
<dbReference type="PROSITE" id="PS50943">
    <property type="entry name" value="HTH_CROC1"/>
    <property type="match status" value="1"/>
</dbReference>
<reference evidence="2" key="2">
    <citation type="journal article" date="2021" name="PeerJ">
        <title>Extensive microbial diversity within the chicken gut microbiome revealed by metagenomics and culture.</title>
        <authorList>
            <person name="Gilroy R."/>
            <person name="Ravi A."/>
            <person name="Getino M."/>
            <person name="Pursley I."/>
            <person name="Horton D.L."/>
            <person name="Alikhan N.F."/>
            <person name="Baker D."/>
            <person name="Gharbi K."/>
            <person name="Hall N."/>
            <person name="Watson M."/>
            <person name="Adriaenssens E.M."/>
            <person name="Foster-Nyarko E."/>
            <person name="Jarju S."/>
            <person name="Secka A."/>
            <person name="Antonio M."/>
            <person name="Oren A."/>
            <person name="Chaudhuri R.R."/>
            <person name="La Ragione R."/>
            <person name="Hildebrand F."/>
            <person name="Pallen M.J."/>
        </authorList>
    </citation>
    <scope>NUCLEOTIDE SEQUENCE</scope>
    <source>
        <strain evidence="2">ChiW16-3235</strain>
    </source>
</reference>
<proteinExistence type="predicted"/>
<dbReference type="InterPro" id="IPR010982">
    <property type="entry name" value="Lambda_DNA-bd_dom_sf"/>
</dbReference>
<dbReference type="EMBL" id="DVHK01000081">
    <property type="protein sequence ID" value="HIR67188.1"/>
    <property type="molecule type" value="Genomic_DNA"/>
</dbReference>
<dbReference type="GO" id="GO:0003677">
    <property type="term" value="F:DNA binding"/>
    <property type="evidence" value="ECO:0007669"/>
    <property type="project" value="InterPro"/>
</dbReference>
<evidence type="ECO:0000313" key="2">
    <source>
        <dbReference type="EMBL" id="HIR67188.1"/>
    </source>
</evidence>
<name>A0A9D1E6A3_9FIRM</name>
<dbReference type="CDD" id="cd00093">
    <property type="entry name" value="HTH_XRE"/>
    <property type="match status" value="1"/>
</dbReference>
<gene>
    <name evidence="2" type="ORF">IAB94_03950</name>
</gene>
<comment type="caution">
    <text evidence="2">The sequence shown here is derived from an EMBL/GenBank/DDBJ whole genome shotgun (WGS) entry which is preliminary data.</text>
</comment>
<dbReference type="Pfam" id="PF01381">
    <property type="entry name" value="HTH_3"/>
    <property type="match status" value="1"/>
</dbReference>
<reference evidence="2" key="1">
    <citation type="submission" date="2020-10" db="EMBL/GenBank/DDBJ databases">
        <authorList>
            <person name="Gilroy R."/>
        </authorList>
    </citation>
    <scope>NUCLEOTIDE SEQUENCE</scope>
    <source>
        <strain evidence="2">ChiW16-3235</strain>
    </source>
</reference>
<dbReference type="InterPro" id="IPR001387">
    <property type="entry name" value="Cro/C1-type_HTH"/>
</dbReference>
<dbReference type="Proteomes" id="UP000823913">
    <property type="component" value="Unassembled WGS sequence"/>
</dbReference>
<dbReference type="SMART" id="SM00530">
    <property type="entry name" value="HTH_XRE"/>
    <property type="match status" value="1"/>
</dbReference>
<accession>A0A9D1E6A3</accession>
<dbReference type="SUPFAM" id="SSF47413">
    <property type="entry name" value="lambda repressor-like DNA-binding domains"/>
    <property type="match status" value="1"/>
</dbReference>
<protein>
    <submittedName>
        <fullName evidence="2">Helix-turn-helix transcriptional regulator</fullName>
    </submittedName>
</protein>
<sequence length="76" mass="8567">MNTFGQRIAYYRKKAGLMQEELAEKCSVTPQAVSKWENDISAHVDAKKRRAIKKAFRAAKRQWSGSEIISVHSGDG</sequence>